<dbReference type="PROSITE" id="PS00211">
    <property type="entry name" value="ABC_TRANSPORTER_1"/>
    <property type="match status" value="1"/>
</dbReference>
<reference evidence="14 15" key="1">
    <citation type="journal article" date="2016" name="PLoS ONE">
        <title>The Identification of Novel Diagnostic Marker Genes for the Detection of Beer Spoiling Pediococcus damnosus Strains Using the BlAst Diagnostic Gene findEr.</title>
        <authorList>
            <person name="Behr J."/>
            <person name="Geissler A.J."/>
            <person name="Schmid J."/>
            <person name="Zehe A."/>
            <person name="Vogel R.F."/>
        </authorList>
    </citation>
    <scope>NUCLEOTIDE SEQUENCE [LARGE SCALE GENOMIC DNA]</scope>
    <source>
        <strain evidence="12 15">TMW 2.1533</strain>
        <strain evidence="13 14">TMW 2.1535</strain>
    </source>
</reference>
<dbReference type="FunFam" id="3.40.50.300:FF:000221">
    <property type="entry name" value="Multidrug ABC transporter ATP-binding protein"/>
    <property type="match status" value="1"/>
</dbReference>
<keyword evidence="5" id="KW-0547">Nucleotide-binding</keyword>
<organism evidence="12 15">
    <name type="scientific">Pediococcus damnosus</name>
    <dbReference type="NCBI Taxonomy" id="51663"/>
    <lineage>
        <taxon>Bacteria</taxon>
        <taxon>Bacillati</taxon>
        <taxon>Bacillota</taxon>
        <taxon>Bacilli</taxon>
        <taxon>Lactobacillales</taxon>
        <taxon>Lactobacillaceae</taxon>
        <taxon>Pediococcus</taxon>
    </lineage>
</organism>
<keyword evidence="3" id="KW-1003">Cell membrane</keyword>
<feature type="domain" description="ABC transporter" evidence="10">
    <location>
        <begin position="332"/>
        <end position="567"/>
    </location>
</feature>
<feature type="transmembrane region" description="Helical" evidence="9">
    <location>
        <begin position="272"/>
        <end position="290"/>
    </location>
</feature>
<gene>
    <name evidence="12" type="ORF">ADU70_1916</name>
    <name evidence="13" type="ORF">ADU72_0768</name>
</gene>
<dbReference type="InterPro" id="IPR039421">
    <property type="entry name" value="Type_1_exporter"/>
</dbReference>
<feature type="transmembrane region" description="Helical" evidence="9">
    <location>
        <begin position="15"/>
        <end position="36"/>
    </location>
</feature>
<keyword evidence="7 9" id="KW-1133">Transmembrane helix</keyword>
<dbReference type="PROSITE" id="PS50893">
    <property type="entry name" value="ABC_TRANSPORTER_2"/>
    <property type="match status" value="1"/>
</dbReference>
<evidence type="ECO:0000256" key="1">
    <source>
        <dbReference type="ARBA" id="ARBA00004651"/>
    </source>
</evidence>
<name>A0A0R2HA30_9LACO</name>
<feature type="transmembrane region" description="Helical" evidence="9">
    <location>
        <begin position="56"/>
        <end position="77"/>
    </location>
</feature>
<dbReference type="GO" id="GO:0005524">
    <property type="term" value="F:ATP binding"/>
    <property type="evidence" value="ECO:0007669"/>
    <property type="project" value="UniProtKB-KW"/>
</dbReference>
<comment type="subcellular location">
    <subcellularLocation>
        <location evidence="1">Cell membrane</location>
        <topology evidence="1">Multi-pass membrane protein</topology>
    </subcellularLocation>
</comment>
<keyword evidence="14" id="KW-1185">Reference proteome</keyword>
<dbReference type="SUPFAM" id="SSF90123">
    <property type="entry name" value="ABC transporter transmembrane region"/>
    <property type="match status" value="1"/>
</dbReference>
<dbReference type="GO" id="GO:0005886">
    <property type="term" value="C:plasma membrane"/>
    <property type="evidence" value="ECO:0007669"/>
    <property type="project" value="UniProtKB-SubCell"/>
</dbReference>
<dbReference type="Pfam" id="PF00664">
    <property type="entry name" value="ABC_membrane"/>
    <property type="match status" value="1"/>
</dbReference>
<evidence type="ECO:0000256" key="8">
    <source>
        <dbReference type="ARBA" id="ARBA00023136"/>
    </source>
</evidence>
<evidence type="ECO:0000256" key="6">
    <source>
        <dbReference type="ARBA" id="ARBA00022840"/>
    </source>
</evidence>
<dbReference type="Proteomes" id="UP000076244">
    <property type="component" value="Chromosome"/>
</dbReference>
<dbReference type="AlphaFoldDB" id="A0A0R2HA30"/>
<evidence type="ECO:0000313" key="12">
    <source>
        <dbReference type="EMBL" id="AMV63382.1"/>
    </source>
</evidence>
<evidence type="ECO:0000256" key="5">
    <source>
        <dbReference type="ARBA" id="ARBA00022741"/>
    </source>
</evidence>
<dbReference type="EMBL" id="CP012288">
    <property type="protein sequence ID" value="AMV66713.1"/>
    <property type="molecule type" value="Genomic_DNA"/>
</dbReference>
<keyword evidence="8 9" id="KW-0472">Membrane</keyword>
<protein>
    <submittedName>
        <fullName evidence="12">Lipid A export ATP-binding/permease protein MsbA</fullName>
    </submittedName>
</protein>
<dbReference type="InterPro" id="IPR003593">
    <property type="entry name" value="AAA+_ATPase"/>
</dbReference>
<dbReference type="PANTHER" id="PTHR43394">
    <property type="entry name" value="ATP-DEPENDENT PERMEASE MDL1, MITOCHONDRIAL"/>
    <property type="match status" value="1"/>
</dbReference>
<dbReference type="GO" id="GO:0016887">
    <property type="term" value="F:ATP hydrolysis activity"/>
    <property type="evidence" value="ECO:0007669"/>
    <property type="project" value="InterPro"/>
</dbReference>
<evidence type="ECO:0000313" key="15">
    <source>
        <dbReference type="Proteomes" id="UP000076405"/>
    </source>
</evidence>
<dbReference type="InterPro" id="IPR003439">
    <property type="entry name" value="ABC_transporter-like_ATP-bd"/>
</dbReference>
<evidence type="ECO:0000256" key="2">
    <source>
        <dbReference type="ARBA" id="ARBA00022448"/>
    </source>
</evidence>
<dbReference type="SMART" id="SM00382">
    <property type="entry name" value="AAA"/>
    <property type="match status" value="1"/>
</dbReference>
<feature type="domain" description="ABC transmembrane type-1" evidence="11">
    <location>
        <begin position="17"/>
        <end position="298"/>
    </location>
</feature>
<dbReference type="InterPro" id="IPR011527">
    <property type="entry name" value="ABC1_TM_dom"/>
</dbReference>
<evidence type="ECO:0000256" key="4">
    <source>
        <dbReference type="ARBA" id="ARBA00022692"/>
    </source>
</evidence>
<evidence type="ECO:0000259" key="11">
    <source>
        <dbReference type="PROSITE" id="PS50929"/>
    </source>
</evidence>
<evidence type="ECO:0000256" key="3">
    <source>
        <dbReference type="ARBA" id="ARBA00022475"/>
    </source>
</evidence>
<feature type="transmembrane region" description="Helical" evidence="9">
    <location>
        <begin position="156"/>
        <end position="178"/>
    </location>
</feature>
<proteinExistence type="predicted"/>
<dbReference type="InterPro" id="IPR036640">
    <property type="entry name" value="ABC1_TM_sf"/>
</dbReference>
<dbReference type="SUPFAM" id="SSF52540">
    <property type="entry name" value="P-loop containing nucleoside triphosphate hydrolases"/>
    <property type="match status" value="1"/>
</dbReference>
<dbReference type="Pfam" id="PF00005">
    <property type="entry name" value="ABC_tran"/>
    <property type="match status" value="1"/>
</dbReference>
<keyword evidence="4 9" id="KW-0812">Transmembrane</keyword>
<dbReference type="PROSITE" id="PS50929">
    <property type="entry name" value="ABC_TM1F"/>
    <property type="match status" value="1"/>
</dbReference>
<evidence type="ECO:0000256" key="9">
    <source>
        <dbReference type="SAM" id="Phobius"/>
    </source>
</evidence>
<dbReference type="GO" id="GO:0015421">
    <property type="term" value="F:ABC-type oligopeptide transporter activity"/>
    <property type="evidence" value="ECO:0007669"/>
    <property type="project" value="TreeGrafter"/>
</dbReference>
<keyword evidence="6 12" id="KW-0067">ATP-binding</keyword>
<feature type="transmembrane region" description="Helical" evidence="9">
    <location>
        <begin position="242"/>
        <end position="260"/>
    </location>
</feature>
<evidence type="ECO:0000313" key="14">
    <source>
        <dbReference type="Proteomes" id="UP000076244"/>
    </source>
</evidence>
<evidence type="ECO:0000313" key="13">
    <source>
        <dbReference type="EMBL" id="AMV66713.1"/>
    </source>
</evidence>
<dbReference type="InterPro" id="IPR017871">
    <property type="entry name" value="ABC_transporter-like_CS"/>
</dbReference>
<dbReference type="Gene3D" id="3.40.50.300">
    <property type="entry name" value="P-loop containing nucleotide triphosphate hydrolases"/>
    <property type="match status" value="1"/>
</dbReference>
<dbReference type="Gene3D" id="1.20.1560.10">
    <property type="entry name" value="ABC transporter type 1, transmembrane domain"/>
    <property type="match status" value="1"/>
</dbReference>
<feature type="transmembrane region" description="Helical" evidence="9">
    <location>
        <begin position="130"/>
        <end position="150"/>
    </location>
</feature>
<keyword evidence="2" id="KW-0813">Transport</keyword>
<evidence type="ECO:0000259" key="10">
    <source>
        <dbReference type="PROSITE" id="PS50893"/>
    </source>
</evidence>
<accession>A0A0R2HA30</accession>
<dbReference type="EMBL" id="CP012275">
    <property type="protein sequence ID" value="AMV63382.1"/>
    <property type="molecule type" value="Genomic_DNA"/>
</dbReference>
<evidence type="ECO:0000256" key="7">
    <source>
        <dbReference type="ARBA" id="ARBA00022989"/>
    </source>
</evidence>
<dbReference type="OrthoDB" id="9770415at2"/>
<dbReference type="InterPro" id="IPR027417">
    <property type="entry name" value="P-loop_NTPase"/>
</dbReference>
<dbReference type="PANTHER" id="PTHR43394:SF1">
    <property type="entry name" value="ATP-BINDING CASSETTE SUB-FAMILY B MEMBER 10, MITOCHONDRIAL"/>
    <property type="match status" value="1"/>
</dbReference>
<dbReference type="Proteomes" id="UP000076405">
    <property type="component" value="Chromosome"/>
</dbReference>
<dbReference type="KEGG" id="pdm:ADU72_0768"/>
<dbReference type="CDD" id="cd18548">
    <property type="entry name" value="ABC_6TM_Tm287_like"/>
    <property type="match status" value="1"/>
</dbReference>
<sequence length="578" mass="64153">MLKRIGHSVREYKKYALISPILVAIETFIETFIPYLMSKMIDKGIIPGNLAYIEKLGVFMLIGTFISLAGGAGASWYSSKASAGFAKNLRHDLYHHIQDFSFEDVDHFSTSSIVVRLTTDIMNIQQAFQMLIRAAARAPLMLIFSITMAFTVDAQMAMVFVVSVPLMAIGLTVIIAIGRPLFKKVYQRYDGLNRVVRENLRGIRVVKTYNRAELEDKKAEKASSSIYEVFSKAERILQLNSPIMQFVMYGTLLFLAWFGAKRIVGGTMQTGQLVSLLAYAMSVLMSLNILSNVFNQMTISLASAQRIDEVLTYKSTLTNPKNPLTDVKTGEIDFDHVDFAYADDGVTRLEDINLHIKPGETIGIIGETGSGKSSLVQLIPRLYDVSHGSVKVGDQDVRDYDIRTLRDNVSMVLQQNVLFSGSIADNLRWGDEQATDEQLVQAAKLAQADDFINSLPDGYDTYIEQGGSNVSGGQKQRLTIARALLKNPKILILDDSTSAVDTHTDSLIQTAFREELPEMTKLIIAQRISSVQGADRIVVIDQGKIEAVGTHDELMNSDDLYQDIYNSQIKGGETHAKN</sequence>
<dbReference type="RefSeq" id="WP_046871519.1">
    <property type="nucleotide sequence ID" value="NZ_BAAAXI010000014.1"/>
</dbReference>